<feature type="transmembrane region" description="Helical" evidence="1">
    <location>
        <begin position="43"/>
        <end position="67"/>
    </location>
</feature>
<protein>
    <submittedName>
        <fullName evidence="2">Uncharacterized protein</fullName>
    </submittedName>
</protein>
<name>A0ABW8U8I4_9GAMM</name>
<feature type="transmembrane region" description="Helical" evidence="1">
    <location>
        <begin position="79"/>
        <end position="98"/>
    </location>
</feature>
<sequence length="182" mass="20742">MTILIKTKHSHQTPHPTTNHHSIMNHHDTLITRTKEGLRLANISIYLGMAAIACFAAFGTLASMAHFKDNMVIYRAFHYLPYALVGLSIPISLFHVFFLGRYRIMQGGILILMLLTAMSLTLFSLINYAIYGSTKTFFMAVFLAMVAWFAMPYVFRVNLKKFLNFLQQIPSNTPTTNQEMTQ</sequence>
<feature type="transmembrane region" description="Helical" evidence="1">
    <location>
        <begin position="137"/>
        <end position="155"/>
    </location>
</feature>
<feature type="transmembrane region" description="Helical" evidence="1">
    <location>
        <begin position="110"/>
        <end position="131"/>
    </location>
</feature>
<dbReference type="EMBL" id="JBJJXE010000013">
    <property type="protein sequence ID" value="MFL1732875.1"/>
    <property type="molecule type" value="Genomic_DNA"/>
</dbReference>
<accession>A0ABW8U8I4</accession>
<keyword evidence="1" id="KW-1133">Transmembrane helix</keyword>
<gene>
    <name evidence="2" type="ORF">ACJHVH_07720</name>
</gene>
<dbReference type="Proteomes" id="UP001624684">
    <property type="component" value="Unassembled WGS sequence"/>
</dbReference>
<evidence type="ECO:0000313" key="3">
    <source>
        <dbReference type="Proteomes" id="UP001624684"/>
    </source>
</evidence>
<comment type="caution">
    <text evidence="2">The sequence shown here is derived from an EMBL/GenBank/DDBJ whole genome shotgun (WGS) entry which is preliminary data.</text>
</comment>
<evidence type="ECO:0000256" key="1">
    <source>
        <dbReference type="SAM" id="Phobius"/>
    </source>
</evidence>
<organism evidence="2 3">
    <name type="scientific">Moraxella oculi</name>
    <dbReference type="NCBI Taxonomy" id="2940516"/>
    <lineage>
        <taxon>Bacteria</taxon>
        <taxon>Pseudomonadati</taxon>
        <taxon>Pseudomonadota</taxon>
        <taxon>Gammaproteobacteria</taxon>
        <taxon>Moraxellales</taxon>
        <taxon>Moraxellaceae</taxon>
        <taxon>Moraxella</taxon>
    </lineage>
</organism>
<evidence type="ECO:0000313" key="2">
    <source>
        <dbReference type="EMBL" id="MFL1732875.1"/>
    </source>
</evidence>
<dbReference type="RefSeq" id="WP_407069402.1">
    <property type="nucleotide sequence ID" value="NZ_JBJJXE010000013.1"/>
</dbReference>
<reference evidence="2 3" key="1">
    <citation type="submission" date="2024-11" db="EMBL/GenBank/DDBJ databases">
        <title>First Report of Moraxella oculi in Brazil in an Infectious Bovine Keratoconjunctivitis Outbreak.</title>
        <authorList>
            <person name="Carvalho C.V."/>
            <person name="Domingues R."/>
            <person name="Coutinho C."/>
            <person name="Honorio N.T.B.S."/>
            <person name="Faza D.R.L.R."/>
            <person name="Carvalho W.A."/>
            <person name="Machado A.B.F."/>
            <person name="Martins M.F."/>
            <person name="Gaspar E.B."/>
        </authorList>
    </citation>
    <scope>NUCLEOTIDE SEQUENCE [LARGE SCALE GENOMIC DNA]</scope>
    <source>
        <strain evidence="2 3">2117LE</strain>
    </source>
</reference>
<keyword evidence="1" id="KW-0472">Membrane</keyword>
<keyword evidence="1" id="KW-0812">Transmembrane</keyword>
<keyword evidence="3" id="KW-1185">Reference proteome</keyword>
<proteinExistence type="predicted"/>